<dbReference type="PANTHER" id="PTHR11246:SF1">
    <property type="entry name" value="PRE-MRNA-PROCESSING FACTOR 6"/>
    <property type="match status" value="1"/>
</dbReference>
<dbReference type="HOGENOM" id="CLU_708051_0_0_1"/>
<keyword evidence="2" id="KW-0677">Repeat</keyword>
<evidence type="ECO:0000256" key="4">
    <source>
        <dbReference type="SAM" id="MobiDB-lite"/>
    </source>
</evidence>
<dbReference type="GO" id="GO:0046540">
    <property type="term" value="C:U4/U6 x U5 tri-snRNP complex"/>
    <property type="evidence" value="ECO:0007669"/>
    <property type="project" value="TreeGrafter"/>
</dbReference>
<dbReference type="EMBL" id="KN819356">
    <property type="protein sequence ID" value="KIJ13039.1"/>
    <property type="molecule type" value="Genomic_DNA"/>
</dbReference>
<dbReference type="PANTHER" id="PTHR11246">
    <property type="entry name" value="PRE-MRNA SPLICING FACTOR"/>
    <property type="match status" value="1"/>
</dbReference>
<dbReference type="AlphaFoldDB" id="A0A0C9SUY7"/>
<dbReference type="SMART" id="SM00386">
    <property type="entry name" value="HAT"/>
    <property type="match status" value="3"/>
</dbReference>
<evidence type="ECO:0000259" key="5">
    <source>
        <dbReference type="Pfam" id="PF06424"/>
    </source>
</evidence>
<reference evidence="6 7" key="1">
    <citation type="submission" date="2014-06" db="EMBL/GenBank/DDBJ databases">
        <authorList>
            <consortium name="DOE Joint Genome Institute"/>
            <person name="Kuo A."/>
            <person name="Kohler A."/>
            <person name="Nagy L.G."/>
            <person name="Floudas D."/>
            <person name="Copeland A."/>
            <person name="Barry K.W."/>
            <person name="Cichocki N."/>
            <person name="Veneault-Fourrey C."/>
            <person name="LaButti K."/>
            <person name="Lindquist E.A."/>
            <person name="Lipzen A."/>
            <person name="Lundell T."/>
            <person name="Morin E."/>
            <person name="Murat C."/>
            <person name="Sun H."/>
            <person name="Tunlid A."/>
            <person name="Henrissat B."/>
            <person name="Grigoriev I.V."/>
            <person name="Hibbett D.S."/>
            <person name="Martin F."/>
            <person name="Nordberg H.P."/>
            <person name="Cantor M.N."/>
            <person name="Hua S.X."/>
        </authorList>
    </citation>
    <scope>NUCLEOTIDE SEQUENCE [LARGE SCALE GENOMIC DNA]</scope>
    <source>
        <strain evidence="6 7">ATCC 200175</strain>
    </source>
</reference>
<dbReference type="OrthoDB" id="440128at2759"/>
<proteinExistence type="predicted"/>
<comment type="subcellular location">
    <subcellularLocation>
        <location evidence="1">Nucleus</location>
    </subcellularLocation>
</comment>
<evidence type="ECO:0000313" key="7">
    <source>
        <dbReference type="Proteomes" id="UP000053647"/>
    </source>
</evidence>
<dbReference type="SUPFAM" id="SSF48452">
    <property type="entry name" value="TPR-like"/>
    <property type="match status" value="1"/>
</dbReference>
<sequence length="390" mass="43797">MAAKQNKLAFLSMPAPASYVAGLGRGASGFTTRSDIGPAREGPSAEAVAEAQARRGEEPEVDPEQFQDPDNEYGLFAGTTYEQDDEEADKIYDAVDQSMDSRRRARREARENEELVQHRAERPKIQQQFADLKRGLSVVTDQEWESIPEVGNLTRKKRRKNERTFVVPDSVIVGDRGKTEYENSLDTRQQQESTLWVLASKLEELDGKSIKARAILEKGRLVNPANEILWAESVGVEERSGGAAQAKAVLSRGLQECATSGLLWSMAIWAEPRPARKSRSVDALKKSKDNAIVTCTVARLFWAERKIEKARQWFSRSVATEQDRVLGDHWAWWLKFERQHGTPEHVAEVVKQCIAAEPHRGPVWQSIAKDDKNVGKGMRDILELVAEALH</sequence>
<dbReference type="Gene3D" id="1.25.40.10">
    <property type="entry name" value="Tetratricopeptide repeat domain"/>
    <property type="match status" value="1"/>
</dbReference>
<organism evidence="6 7">
    <name type="scientific">Paxillus involutus ATCC 200175</name>
    <dbReference type="NCBI Taxonomy" id="664439"/>
    <lineage>
        <taxon>Eukaryota</taxon>
        <taxon>Fungi</taxon>
        <taxon>Dikarya</taxon>
        <taxon>Basidiomycota</taxon>
        <taxon>Agaricomycotina</taxon>
        <taxon>Agaricomycetes</taxon>
        <taxon>Agaricomycetidae</taxon>
        <taxon>Boletales</taxon>
        <taxon>Paxilineae</taxon>
        <taxon>Paxillaceae</taxon>
        <taxon>Paxillus</taxon>
    </lineage>
</organism>
<dbReference type="InterPro" id="IPR003107">
    <property type="entry name" value="HAT"/>
</dbReference>
<feature type="compositionally biased region" description="Basic and acidic residues" evidence="4">
    <location>
        <begin position="108"/>
        <end position="118"/>
    </location>
</feature>
<dbReference type="InterPro" id="IPR011990">
    <property type="entry name" value="TPR-like_helical_dom_sf"/>
</dbReference>
<keyword evidence="7" id="KW-1185">Reference proteome</keyword>
<evidence type="ECO:0000256" key="2">
    <source>
        <dbReference type="ARBA" id="ARBA00022737"/>
    </source>
</evidence>
<dbReference type="GO" id="GO:0071013">
    <property type="term" value="C:catalytic step 2 spliceosome"/>
    <property type="evidence" value="ECO:0007669"/>
    <property type="project" value="TreeGrafter"/>
</dbReference>
<keyword evidence="3" id="KW-0539">Nucleus</keyword>
<gene>
    <name evidence="6" type="ORF">PAXINDRAFT_181390</name>
</gene>
<dbReference type="Pfam" id="PF06424">
    <property type="entry name" value="PRP1_N"/>
    <property type="match status" value="1"/>
</dbReference>
<dbReference type="InterPro" id="IPR010491">
    <property type="entry name" value="PRP1_N"/>
</dbReference>
<evidence type="ECO:0000256" key="1">
    <source>
        <dbReference type="ARBA" id="ARBA00004123"/>
    </source>
</evidence>
<reference evidence="7" key="2">
    <citation type="submission" date="2015-01" db="EMBL/GenBank/DDBJ databases">
        <title>Evolutionary Origins and Diversification of the Mycorrhizal Mutualists.</title>
        <authorList>
            <consortium name="DOE Joint Genome Institute"/>
            <consortium name="Mycorrhizal Genomics Consortium"/>
            <person name="Kohler A."/>
            <person name="Kuo A."/>
            <person name="Nagy L.G."/>
            <person name="Floudas D."/>
            <person name="Copeland A."/>
            <person name="Barry K.W."/>
            <person name="Cichocki N."/>
            <person name="Veneault-Fourrey C."/>
            <person name="LaButti K."/>
            <person name="Lindquist E.A."/>
            <person name="Lipzen A."/>
            <person name="Lundell T."/>
            <person name="Morin E."/>
            <person name="Murat C."/>
            <person name="Riley R."/>
            <person name="Ohm R."/>
            <person name="Sun H."/>
            <person name="Tunlid A."/>
            <person name="Henrissat B."/>
            <person name="Grigoriev I.V."/>
            <person name="Hibbett D.S."/>
            <person name="Martin F."/>
        </authorList>
    </citation>
    <scope>NUCLEOTIDE SEQUENCE [LARGE SCALE GENOMIC DNA]</scope>
    <source>
        <strain evidence="7">ATCC 200175</strain>
    </source>
</reference>
<protein>
    <recommendedName>
        <fullName evidence="5">PRP1 splicing factor N-terminal domain-containing protein</fullName>
    </recommendedName>
</protein>
<dbReference type="InterPro" id="IPR045075">
    <property type="entry name" value="Syf1-like"/>
</dbReference>
<feature type="domain" description="PRP1 splicing factor N-terminal" evidence="5">
    <location>
        <begin position="15"/>
        <end position="156"/>
    </location>
</feature>
<name>A0A0C9SUY7_PAXIN</name>
<dbReference type="GO" id="GO:0000244">
    <property type="term" value="P:spliceosomal tri-snRNP complex assembly"/>
    <property type="evidence" value="ECO:0007669"/>
    <property type="project" value="TreeGrafter"/>
</dbReference>
<feature type="compositionally biased region" description="Acidic residues" evidence="4">
    <location>
        <begin position="59"/>
        <end position="71"/>
    </location>
</feature>
<evidence type="ECO:0000256" key="3">
    <source>
        <dbReference type="ARBA" id="ARBA00023242"/>
    </source>
</evidence>
<feature type="region of interest" description="Disordered" evidence="4">
    <location>
        <begin position="95"/>
        <end position="118"/>
    </location>
</feature>
<accession>A0A0C9SUY7</accession>
<feature type="region of interest" description="Disordered" evidence="4">
    <location>
        <begin position="21"/>
        <end position="75"/>
    </location>
</feature>
<evidence type="ECO:0000313" key="6">
    <source>
        <dbReference type="EMBL" id="KIJ13039.1"/>
    </source>
</evidence>
<dbReference type="Proteomes" id="UP000053647">
    <property type="component" value="Unassembled WGS sequence"/>
</dbReference>